<evidence type="ECO:0000313" key="2">
    <source>
        <dbReference type="Proteomes" id="UP000230781"/>
    </source>
</evidence>
<dbReference type="Proteomes" id="UP000230781">
    <property type="component" value="Chromosome"/>
</dbReference>
<reference evidence="1 2" key="1">
    <citation type="submission" date="2017-11" db="EMBL/GenBank/DDBJ databases">
        <title>Genome sequencing of Fusobacterium periodonticum KCOM 2555.</title>
        <authorList>
            <person name="Kook J.-K."/>
            <person name="Park S.-N."/>
            <person name="Lim Y.K."/>
        </authorList>
    </citation>
    <scope>NUCLEOTIDE SEQUENCE [LARGE SCALE GENOMIC DNA]</scope>
    <source>
        <strain evidence="1 2">KCOM 2555</strain>
    </source>
</reference>
<proteinExistence type="predicted"/>
<dbReference type="EMBL" id="CP024704">
    <property type="protein sequence ID" value="ATV70587.1"/>
    <property type="molecule type" value="Genomic_DNA"/>
</dbReference>
<protein>
    <submittedName>
        <fullName evidence="1">Uncharacterized protein</fullName>
    </submittedName>
</protein>
<dbReference type="AlphaFoldDB" id="A0A2D3PSH4"/>
<organism evidence="1 2">
    <name type="scientific">Fusobacterium pseudoperiodonticum</name>
    <dbReference type="NCBI Taxonomy" id="2663009"/>
    <lineage>
        <taxon>Bacteria</taxon>
        <taxon>Fusobacteriati</taxon>
        <taxon>Fusobacteriota</taxon>
        <taxon>Fusobacteriia</taxon>
        <taxon>Fusobacteriales</taxon>
        <taxon>Fusobacteriaceae</taxon>
        <taxon>Fusobacterium</taxon>
    </lineage>
</organism>
<name>A0A2D3PSH4_9FUSO</name>
<evidence type="ECO:0000313" key="1">
    <source>
        <dbReference type="EMBL" id="ATV70587.1"/>
    </source>
</evidence>
<accession>A0A2D3PSH4</accession>
<sequence>MSFWYKPCSVCDGQGRLEIMKNIDENTLFLCCDECMSCWKNESDLEKGINKFMEYSIKFDFVTATEKDIKEHKWEKYKLNIK</sequence>
<gene>
    <name evidence="1" type="ORF">CTM98_07975</name>
</gene>
<dbReference type="RefSeq" id="WP_100026611.1">
    <property type="nucleotide sequence ID" value="NZ_CP024704.1"/>
</dbReference>